<dbReference type="Proteomes" id="UP000823936">
    <property type="component" value="Unassembled WGS sequence"/>
</dbReference>
<dbReference type="Gene3D" id="3.30.479.30">
    <property type="entry name" value="Band 7 domain"/>
    <property type="match status" value="1"/>
</dbReference>
<evidence type="ECO:0000259" key="3">
    <source>
        <dbReference type="SMART" id="SM00244"/>
    </source>
</evidence>
<feature type="domain" description="Band 7" evidence="3">
    <location>
        <begin position="68"/>
        <end position="270"/>
    </location>
</feature>
<keyword evidence="2" id="KW-1133">Transmembrane helix</keyword>
<organism evidence="4 5">
    <name type="scientific">Candidatus Ornithospirochaeta avicola</name>
    <dbReference type="NCBI Taxonomy" id="2840896"/>
    <lineage>
        <taxon>Bacteria</taxon>
        <taxon>Pseudomonadati</taxon>
        <taxon>Spirochaetota</taxon>
        <taxon>Spirochaetia</taxon>
        <taxon>Spirochaetales</taxon>
        <taxon>Spirochaetaceae</taxon>
        <taxon>Spirochaetaceae incertae sedis</taxon>
        <taxon>Candidatus Ornithospirochaeta</taxon>
    </lineage>
</organism>
<dbReference type="InterPro" id="IPR001107">
    <property type="entry name" value="Band_7"/>
</dbReference>
<dbReference type="EMBL" id="DXHU01000022">
    <property type="protein sequence ID" value="HIV99259.1"/>
    <property type="molecule type" value="Genomic_DNA"/>
</dbReference>
<accession>A0A9D1PTF5</accession>
<dbReference type="SMART" id="SM00244">
    <property type="entry name" value="PHB"/>
    <property type="match status" value="1"/>
</dbReference>
<feature type="transmembrane region" description="Helical" evidence="2">
    <location>
        <begin position="15"/>
        <end position="34"/>
    </location>
</feature>
<feature type="transmembrane region" description="Helical" evidence="2">
    <location>
        <begin position="46"/>
        <end position="66"/>
    </location>
</feature>
<keyword evidence="2" id="KW-0812">Transmembrane</keyword>
<protein>
    <submittedName>
        <fullName evidence="4">SPFH domain-containing protein</fullName>
    </submittedName>
</protein>
<comment type="subcellular location">
    <subcellularLocation>
        <location evidence="1">Membrane</location>
        <topology evidence="1">Single-pass membrane protein</topology>
    </subcellularLocation>
</comment>
<sequence length="337" mass="37593">MTDVKEKPVKARNGYKALVLLILALSVFTLFFVYGCIDASSSDEASALFITSLVLFIIAWIVFPILMAGLKTVKPNEAYVFTLFGSYYGTLKDEGFWFVNPFVIANDCRKNEEKDEEKKKTLSLSIGVQTGMPHSTRKTVSLKVQTFVNGIQKVNDKLGNPIMIGAVVIWKITDPTKAVFMVDDYKQYLSNQADSVIRNISRLYPYDDMSEDESSRETEMTLRGSSQEIAENMKASLQERVESAGIEVLEVRINHIAYSEEIAQAMLQRQQAVAIIAARRKIVEGAVSMVEMALDELKSKDIVDLDAERKAQMVSNLLVVLCGNKDAQPIVNSGSIY</sequence>
<name>A0A9D1PTF5_9SPIO</name>
<dbReference type="InterPro" id="IPR036013">
    <property type="entry name" value="Band_7/SPFH_dom_sf"/>
</dbReference>
<reference evidence="4" key="1">
    <citation type="journal article" date="2021" name="PeerJ">
        <title>Extensive microbial diversity within the chicken gut microbiome revealed by metagenomics and culture.</title>
        <authorList>
            <person name="Gilroy R."/>
            <person name="Ravi A."/>
            <person name="Getino M."/>
            <person name="Pursley I."/>
            <person name="Horton D.L."/>
            <person name="Alikhan N.F."/>
            <person name="Baker D."/>
            <person name="Gharbi K."/>
            <person name="Hall N."/>
            <person name="Watson M."/>
            <person name="Adriaenssens E.M."/>
            <person name="Foster-Nyarko E."/>
            <person name="Jarju S."/>
            <person name="Secka A."/>
            <person name="Antonio M."/>
            <person name="Oren A."/>
            <person name="Chaudhuri R.R."/>
            <person name="La Ragione R."/>
            <person name="Hildebrand F."/>
            <person name="Pallen M.J."/>
        </authorList>
    </citation>
    <scope>NUCLEOTIDE SEQUENCE</scope>
    <source>
        <strain evidence="4">Gambia11-129</strain>
    </source>
</reference>
<dbReference type="SUPFAM" id="SSF117892">
    <property type="entry name" value="Band 7/SPFH domain"/>
    <property type="match status" value="1"/>
</dbReference>
<evidence type="ECO:0000313" key="4">
    <source>
        <dbReference type="EMBL" id="HIV99259.1"/>
    </source>
</evidence>
<reference evidence="4" key="2">
    <citation type="submission" date="2021-04" db="EMBL/GenBank/DDBJ databases">
        <authorList>
            <person name="Gilroy R."/>
        </authorList>
    </citation>
    <scope>NUCLEOTIDE SEQUENCE</scope>
    <source>
        <strain evidence="4">Gambia11-129</strain>
    </source>
</reference>
<dbReference type="PANTHER" id="PTHR43446">
    <property type="entry name" value="MEMBRANE PROTEIN-RELATED"/>
    <property type="match status" value="1"/>
</dbReference>
<dbReference type="Pfam" id="PF01145">
    <property type="entry name" value="Band_7"/>
    <property type="match status" value="1"/>
</dbReference>
<proteinExistence type="predicted"/>
<evidence type="ECO:0000256" key="2">
    <source>
        <dbReference type="SAM" id="Phobius"/>
    </source>
</evidence>
<evidence type="ECO:0000313" key="5">
    <source>
        <dbReference type="Proteomes" id="UP000823936"/>
    </source>
</evidence>
<dbReference type="AlphaFoldDB" id="A0A9D1PTF5"/>
<dbReference type="PANTHER" id="PTHR43446:SF1">
    <property type="entry name" value="BAND 7 DOMAIN-CONTAINING PROTEIN"/>
    <property type="match status" value="1"/>
</dbReference>
<comment type="caution">
    <text evidence="4">The sequence shown here is derived from an EMBL/GenBank/DDBJ whole genome shotgun (WGS) entry which is preliminary data.</text>
</comment>
<gene>
    <name evidence="4" type="ORF">IAB12_05750</name>
</gene>
<dbReference type="CDD" id="cd03402">
    <property type="entry name" value="SPFH_like_u2"/>
    <property type="match status" value="1"/>
</dbReference>
<evidence type="ECO:0000256" key="1">
    <source>
        <dbReference type="ARBA" id="ARBA00004167"/>
    </source>
</evidence>
<keyword evidence="2" id="KW-0472">Membrane</keyword>
<dbReference type="GO" id="GO:0016020">
    <property type="term" value="C:membrane"/>
    <property type="evidence" value="ECO:0007669"/>
    <property type="project" value="UniProtKB-SubCell"/>
</dbReference>